<dbReference type="Gramene" id="ERM97235">
    <property type="protein sequence ID" value="ERM97235"/>
    <property type="gene ID" value="AMTR_s00119p00084860"/>
</dbReference>
<dbReference type="eggNOG" id="ENOG502QQTD">
    <property type="taxonomic scope" value="Eukaryota"/>
</dbReference>
<name>W1NQ47_AMBTC</name>
<gene>
    <name evidence="2" type="ORF">AMTR_s00119p00084860</name>
</gene>
<reference evidence="3" key="1">
    <citation type="journal article" date="2013" name="Science">
        <title>The Amborella genome and the evolution of flowering plants.</title>
        <authorList>
            <consortium name="Amborella Genome Project"/>
        </authorList>
    </citation>
    <scope>NUCLEOTIDE SEQUENCE [LARGE SCALE GENOMIC DNA]</scope>
</reference>
<dbReference type="InterPro" id="IPR053284">
    <property type="entry name" value="RGS1-HXK1_interactor"/>
</dbReference>
<protein>
    <submittedName>
        <fullName evidence="2">Uncharacterized protein</fullName>
    </submittedName>
</protein>
<sequence length="292" mass="32504">MAEASSVEALSNSSKLESSSSSMAESSGKDLSNSSKAGSSSSSMAETTSSEALSSSTETGALTHELKPLNKPWHVYTTEQAEGLRRSVVESFQSAPSLQQYFPLHFSTLQDFIPQLKSKYHVYEDAFFKKAKEELMVSREHPIETIGIAVATGLLLLRGPRRFLFRHTFGRLQSEEAQYVRTEKRLTELGLSLDLMKKESKKLLQRATFAEDEMRRGHAKLKNAGNEIQRLVNSVYKMEPQAADLMDALRVIPGREALKLRAEVASMACQVKKERSALDKKLLKISDFGIPV</sequence>
<dbReference type="GO" id="GO:0071333">
    <property type="term" value="P:cellular response to glucose stimulus"/>
    <property type="evidence" value="ECO:0007669"/>
    <property type="project" value="EnsemblPlants"/>
</dbReference>
<accession>W1NQ47</accession>
<proteinExistence type="predicted"/>
<dbReference type="EMBL" id="KI396540">
    <property type="protein sequence ID" value="ERM97235.1"/>
    <property type="molecule type" value="Genomic_DNA"/>
</dbReference>
<dbReference type="Proteomes" id="UP000017836">
    <property type="component" value="Unassembled WGS sequence"/>
</dbReference>
<evidence type="ECO:0000256" key="1">
    <source>
        <dbReference type="SAM" id="MobiDB-lite"/>
    </source>
</evidence>
<keyword evidence="3" id="KW-1185">Reference proteome</keyword>
<dbReference type="HOGENOM" id="CLU_060640_0_0_1"/>
<feature type="compositionally biased region" description="Low complexity" evidence="1">
    <location>
        <begin position="8"/>
        <end position="58"/>
    </location>
</feature>
<evidence type="ECO:0000313" key="3">
    <source>
        <dbReference type="Proteomes" id="UP000017836"/>
    </source>
</evidence>
<dbReference type="PANTHER" id="PTHR34554">
    <property type="entry name" value="RGS1-HXK1-INTERACTING PROTEIN 1"/>
    <property type="match status" value="1"/>
</dbReference>
<dbReference type="OMA" id="KDMKRGH"/>
<dbReference type="PANTHER" id="PTHR34554:SF2">
    <property type="entry name" value="RGS1-HXK1-INTERACTING PROTEIN 1"/>
    <property type="match status" value="1"/>
</dbReference>
<dbReference type="AlphaFoldDB" id="W1NQ47"/>
<dbReference type="OrthoDB" id="1914410at2759"/>
<dbReference type="STRING" id="13333.W1NQ47"/>
<dbReference type="GO" id="GO:1902659">
    <property type="term" value="P:regulation of glucose mediated signaling pathway"/>
    <property type="evidence" value="ECO:0007669"/>
    <property type="project" value="EnsemblPlants"/>
</dbReference>
<organism evidence="2 3">
    <name type="scientific">Amborella trichopoda</name>
    <dbReference type="NCBI Taxonomy" id="13333"/>
    <lineage>
        <taxon>Eukaryota</taxon>
        <taxon>Viridiplantae</taxon>
        <taxon>Streptophyta</taxon>
        <taxon>Embryophyta</taxon>
        <taxon>Tracheophyta</taxon>
        <taxon>Spermatophyta</taxon>
        <taxon>Magnoliopsida</taxon>
        <taxon>Amborellales</taxon>
        <taxon>Amborellaceae</taxon>
        <taxon>Amborella</taxon>
    </lineage>
</organism>
<evidence type="ECO:0000313" key="2">
    <source>
        <dbReference type="EMBL" id="ERM97235.1"/>
    </source>
</evidence>
<dbReference type="KEGG" id="atr:18425190"/>
<feature type="region of interest" description="Disordered" evidence="1">
    <location>
        <begin position="1"/>
        <end position="60"/>
    </location>
</feature>